<gene>
    <name evidence="3" type="ORF">THII_0903</name>
</gene>
<dbReference type="Gene3D" id="3.40.710.10">
    <property type="entry name" value="DD-peptidase/beta-lactamase superfamily"/>
    <property type="match status" value="2"/>
</dbReference>
<dbReference type="STRING" id="40754.THII_0903"/>
<dbReference type="SUPFAM" id="SSF56601">
    <property type="entry name" value="beta-lactamase/transpeptidase-like"/>
    <property type="match status" value="1"/>
</dbReference>
<dbReference type="InterPro" id="IPR012338">
    <property type="entry name" value="Beta-lactam/transpept-like"/>
</dbReference>
<keyword evidence="2" id="KW-0378">Hydrolase</keyword>
<dbReference type="GO" id="GO:0006508">
    <property type="term" value="P:proteolysis"/>
    <property type="evidence" value="ECO:0007669"/>
    <property type="project" value="InterPro"/>
</dbReference>
<accession>A0A090AJS0</accession>
<evidence type="ECO:0000256" key="2">
    <source>
        <dbReference type="ARBA" id="ARBA00022801"/>
    </source>
</evidence>
<dbReference type="PANTHER" id="PTHR30023:SF0">
    <property type="entry name" value="PENICILLIN-SENSITIVE CARBOXYPEPTIDASE A"/>
    <property type="match status" value="1"/>
</dbReference>
<dbReference type="GO" id="GO:0000270">
    <property type="term" value="P:peptidoglycan metabolic process"/>
    <property type="evidence" value="ECO:0007669"/>
    <property type="project" value="TreeGrafter"/>
</dbReference>
<dbReference type="GO" id="GO:0004185">
    <property type="term" value="F:serine-type carboxypeptidase activity"/>
    <property type="evidence" value="ECO:0007669"/>
    <property type="project" value="InterPro"/>
</dbReference>
<evidence type="ECO:0000313" key="4">
    <source>
        <dbReference type="Proteomes" id="UP000031623"/>
    </source>
</evidence>
<dbReference type="PANTHER" id="PTHR30023">
    <property type="entry name" value="D-ALANYL-D-ALANINE CARBOXYPEPTIDASE"/>
    <property type="match status" value="1"/>
</dbReference>
<dbReference type="EMBL" id="AP014633">
    <property type="protein sequence ID" value="BAP55200.1"/>
    <property type="molecule type" value="Genomic_DNA"/>
</dbReference>
<keyword evidence="3" id="KW-0121">Carboxypeptidase</keyword>
<dbReference type="InterPro" id="IPR000667">
    <property type="entry name" value="Peptidase_S13"/>
</dbReference>
<dbReference type="NCBIfam" id="TIGR00666">
    <property type="entry name" value="PBP4"/>
    <property type="match status" value="1"/>
</dbReference>
<dbReference type="Proteomes" id="UP000031623">
    <property type="component" value="Chromosome"/>
</dbReference>
<dbReference type="KEGG" id="tig:THII_0903"/>
<proteinExistence type="inferred from homology"/>
<dbReference type="AlphaFoldDB" id="A0A090AJS0"/>
<reference evidence="3 4" key="1">
    <citation type="journal article" date="2014" name="ISME J.">
        <title>Ecophysiology of Thioploca ingrica as revealed by the complete genome sequence supplemented with proteomic evidence.</title>
        <authorList>
            <person name="Kojima H."/>
            <person name="Ogura Y."/>
            <person name="Yamamoto N."/>
            <person name="Togashi T."/>
            <person name="Mori H."/>
            <person name="Watanabe T."/>
            <person name="Nemoto F."/>
            <person name="Kurokawa K."/>
            <person name="Hayashi T."/>
            <person name="Fukui M."/>
        </authorList>
    </citation>
    <scope>NUCLEOTIDE SEQUENCE [LARGE SCALE GENOMIC DNA]</scope>
</reference>
<keyword evidence="4" id="KW-1185">Reference proteome</keyword>
<comment type="similarity">
    <text evidence="1">Belongs to the peptidase S13 family.</text>
</comment>
<dbReference type="Gene3D" id="3.50.80.20">
    <property type="entry name" value="D-Ala-D-Ala carboxypeptidase C, peptidase S13"/>
    <property type="match status" value="1"/>
</dbReference>
<sequence>MLNFCQYRICSILLINLLIFLSKASYAQVSGSLLIPTVDNALNSRCLDASQTAASVVSLPSGRQIYSHNSLQPLLAASVTKIITTAAALHYLSPEYRFKTLFMHTGQRQGDVIQGDLIIRGGGDPKLSTEQFWRIATQIKASGINEITGDLIVDAHFFDAYDRAPSWEVDRTQQAYDAKLGALSLNFNTISVHLQPSDQVGEMIRTWLEPATPYIQLQNTAKTIHRGKTTVSAYRSPEESLGQVYLSVRGQLPIGSQEKVIRLNIDNPIRYAAETFKAILQQTGVKIDGMTKISYNPVAGQELYYHLSDPLSLILKELNTFSNNFMAEQILKTIAAEKVGTPGSHENGLKLVEEFLQLSHVNTQGVLLQDGSGLSRKNRMTTQAITDVLSSMYSRFDIGPDFITALRVMGANGVLSQRLAKSPARGQIRAKTGTLNRVSTLAGYVATPHGKVFAYAIFLNNNGCGPWRADRIEDRIVNAIHELGDNTIEYTASIAQ</sequence>
<evidence type="ECO:0000313" key="3">
    <source>
        <dbReference type="EMBL" id="BAP55200.1"/>
    </source>
</evidence>
<dbReference type="HOGENOM" id="CLU_017692_1_1_6"/>
<evidence type="ECO:0000256" key="1">
    <source>
        <dbReference type="ARBA" id="ARBA00006096"/>
    </source>
</evidence>
<keyword evidence="3" id="KW-0645">Protease</keyword>
<name>A0A090AJS0_9GAMM</name>
<protein>
    <submittedName>
        <fullName evidence="3">D-Ala-D-Ala carboxypeptidase</fullName>
    </submittedName>
</protein>
<dbReference type="Pfam" id="PF02113">
    <property type="entry name" value="Peptidase_S13"/>
    <property type="match status" value="1"/>
</dbReference>
<organism evidence="3 4">
    <name type="scientific">Thioploca ingrica</name>
    <dbReference type="NCBI Taxonomy" id="40754"/>
    <lineage>
        <taxon>Bacteria</taxon>
        <taxon>Pseudomonadati</taxon>
        <taxon>Pseudomonadota</taxon>
        <taxon>Gammaproteobacteria</taxon>
        <taxon>Thiotrichales</taxon>
        <taxon>Thiotrichaceae</taxon>
        <taxon>Thioploca</taxon>
    </lineage>
</organism>
<dbReference type="OrthoDB" id="9802627at2"/>
<dbReference type="PRINTS" id="PR00922">
    <property type="entry name" value="DADACBPTASE3"/>
</dbReference>